<dbReference type="AlphaFoldDB" id="A0A2N7K4K9"/>
<dbReference type="GO" id="GO:0043565">
    <property type="term" value="F:sequence-specific DNA binding"/>
    <property type="evidence" value="ECO:0007669"/>
    <property type="project" value="InterPro"/>
</dbReference>
<name>A0A2N7K4K9_9VIBR</name>
<evidence type="ECO:0000259" key="4">
    <source>
        <dbReference type="PROSITE" id="PS01124"/>
    </source>
</evidence>
<evidence type="ECO:0000256" key="3">
    <source>
        <dbReference type="ARBA" id="ARBA00023163"/>
    </source>
</evidence>
<keyword evidence="1" id="KW-0805">Transcription regulation</keyword>
<dbReference type="SUPFAM" id="SSF46689">
    <property type="entry name" value="Homeodomain-like"/>
    <property type="match status" value="2"/>
</dbReference>
<protein>
    <submittedName>
        <fullName evidence="5">AraC family transcriptional regulator</fullName>
    </submittedName>
</protein>
<dbReference type="PANTHER" id="PTHR47893">
    <property type="entry name" value="REGULATORY PROTEIN PCHR"/>
    <property type="match status" value="1"/>
</dbReference>
<feature type="domain" description="HTH araC/xylS-type" evidence="4">
    <location>
        <begin position="316"/>
        <end position="414"/>
    </location>
</feature>
<dbReference type="InterPro" id="IPR053142">
    <property type="entry name" value="PchR_regulatory_protein"/>
</dbReference>
<dbReference type="EMBL" id="MCZK01000118">
    <property type="protein sequence ID" value="PMM69109.1"/>
    <property type="molecule type" value="Genomic_DNA"/>
</dbReference>
<keyword evidence="2" id="KW-0238">DNA-binding</keyword>
<evidence type="ECO:0000313" key="6">
    <source>
        <dbReference type="Proteomes" id="UP000235406"/>
    </source>
</evidence>
<dbReference type="InterPro" id="IPR009057">
    <property type="entry name" value="Homeodomain-like_sf"/>
</dbReference>
<dbReference type="RefSeq" id="WP_102435657.1">
    <property type="nucleotide sequence ID" value="NZ_CAWNVI010000118.1"/>
</dbReference>
<dbReference type="Pfam" id="PF12833">
    <property type="entry name" value="HTH_18"/>
    <property type="match status" value="1"/>
</dbReference>
<dbReference type="SMART" id="SM00342">
    <property type="entry name" value="HTH_ARAC"/>
    <property type="match status" value="1"/>
</dbReference>
<evidence type="ECO:0000256" key="2">
    <source>
        <dbReference type="ARBA" id="ARBA00023125"/>
    </source>
</evidence>
<accession>A0A2N7K4K9</accession>
<gene>
    <name evidence="5" type="ORF">BCT49_07990</name>
</gene>
<dbReference type="OrthoDB" id="5949386at2"/>
<organism evidence="5 6">
    <name type="scientific">Vibrio lentus</name>
    <dbReference type="NCBI Taxonomy" id="136468"/>
    <lineage>
        <taxon>Bacteria</taxon>
        <taxon>Pseudomonadati</taxon>
        <taxon>Pseudomonadota</taxon>
        <taxon>Gammaproteobacteria</taxon>
        <taxon>Vibrionales</taxon>
        <taxon>Vibrionaceae</taxon>
        <taxon>Vibrio</taxon>
    </lineage>
</organism>
<keyword evidence="3" id="KW-0804">Transcription</keyword>
<dbReference type="Proteomes" id="UP000235406">
    <property type="component" value="Unassembled WGS sequence"/>
</dbReference>
<dbReference type="Gene3D" id="1.10.10.60">
    <property type="entry name" value="Homeodomain-like"/>
    <property type="match status" value="2"/>
</dbReference>
<dbReference type="PROSITE" id="PS01124">
    <property type="entry name" value="HTH_ARAC_FAMILY_2"/>
    <property type="match status" value="1"/>
</dbReference>
<reference evidence="6" key="1">
    <citation type="submission" date="2016-07" db="EMBL/GenBank/DDBJ databases">
        <title>Nontailed viruses are major unrecognized killers of bacteria in the ocean.</title>
        <authorList>
            <person name="Kauffman K."/>
            <person name="Hussain F."/>
            <person name="Yang J."/>
            <person name="Arevalo P."/>
            <person name="Brown J."/>
            <person name="Cutler M."/>
            <person name="Kelly L."/>
            <person name="Polz M.F."/>
        </authorList>
    </citation>
    <scope>NUCLEOTIDE SEQUENCE [LARGE SCALE GENOMIC DNA]</scope>
    <source>
        <strain evidence="6">10N.261.46.F8</strain>
    </source>
</reference>
<proteinExistence type="predicted"/>
<evidence type="ECO:0000313" key="5">
    <source>
        <dbReference type="EMBL" id="PMM69109.1"/>
    </source>
</evidence>
<dbReference type="GO" id="GO:0003700">
    <property type="term" value="F:DNA-binding transcription factor activity"/>
    <property type="evidence" value="ECO:0007669"/>
    <property type="project" value="InterPro"/>
</dbReference>
<comment type="caution">
    <text evidence="5">The sequence shown here is derived from an EMBL/GenBank/DDBJ whole genome shotgun (WGS) entry which is preliminary data.</text>
</comment>
<dbReference type="InterPro" id="IPR018062">
    <property type="entry name" value="HTH_AraC-typ_CS"/>
</dbReference>
<evidence type="ECO:0000256" key="1">
    <source>
        <dbReference type="ARBA" id="ARBA00023015"/>
    </source>
</evidence>
<dbReference type="InterPro" id="IPR018060">
    <property type="entry name" value="HTH_AraC"/>
</dbReference>
<dbReference type="PROSITE" id="PS00041">
    <property type="entry name" value="HTH_ARAC_FAMILY_1"/>
    <property type="match status" value="1"/>
</dbReference>
<sequence length="420" mass="47276">MIIIRKYDRVVIYKCTDDLLMQKRTGVMRNGQMSEVTSKQTKLAETAVAERVELNKKTVLTNKPVLTNKSMLTKKPALTKKVALTKKLEQTEKQIIVTQGQTKQTSLAEGKFLSYQYNDQIFVHGGRCIELVDSNIVSTAHSAILITILLEGKLTFGYDDLEFDLDASNEPQGVVVNLAKPANFRRSLIQDNKMNKVNILVKPQWIEPRLSDHCSSKSFLDSHKAFYELELNPDIIQLTNRLTSQATPTNFQDKLVVETLTQQLIAQTLSQMPIQCCQECTSEDTSTSANSIFQDVGLDENNDDVPVAKGFDAKIEDIISYIEINLDQPLSLESIASKFSMSISNLQRRFKQSYNLTINGYIRHRRLDIARQHLERGLVSITEAAYEAGYQHPSNFTSAFKKAFGVPPHALAKHSVSRGN</sequence>
<dbReference type="PANTHER" id="PTHR47893:SF1">
    <property type="entry name" value="REGULATORY PROTEIN PCHR"/>
    <property type="match status" value="1"/>
</dbReference>